<evidence type="ECO:0000259" key="10">
    <source>
        <dbReference type="PROSITE" id="PS51462"/>
    </source>
</evidence>
<keyword evidence="8" id="KW-0464">Manganese</keyword>
<comment type="subcellular location">
    <subcellularLocation>
        <location evidence="2">Cytoplasm</location>
    </subcellularLocation>
</comment>
<feature type="region of interest" description="Disordered" evidence="9">
    <location>
        <begin position="413"/>
        <end position="506"/>
    </location>
</feature>
<accession>A0A9W9LFE2</accession>
<reference evidence="11" key="1">
    <citation type="submission" date="2022-11" db="EMBL/GenBank/DDBJ databases">
        <authorList>
            <person name="Petersen C."/>
        </authorList>
    </citation>
    <scope>NUCLEOTIDE SEQUENCE</scope>
    <source>
        <strain evidence="11">IBT 21917</strain>
    </source>
</reference>
<evidence type="ECO:0000256" key="8">
    <source>
        <dbReference type="ARBA" id="ARBA00023211"/>
    </source>
</evidence>
<dbReference type="InterPro" id="IPR020084">
    <property type="entry name" value="NUDIX_hydrolase_CS"/>
</dbReference>
<comment type="similarity">
    <text evidence="3">Belongs to the Nudix hydrolase family. DCP2 subfamily.</text>
</comment>
<dbReference type="GO" id="GO:0140933">
    <property type="term" value="F:5'-(N(7)-methylguanosine 5'-triphospho)-[mRNA] hydrolase activity"/>
    <property type="evidence" value="ECO:0007669"/>
    <property type="project" value="InterPro"/>
</dbReference>
<evidence type="ECO:0000256" key="7">
    <source>
        <dbReference type="ARBA" id="ARBA00022884"/>
    </source>
</evidence>
<dbReference type="Proteomes" id="UP001146351">
    <property type="component" value="Unassembled WGS sequence"/>
</dbReference>
<organism evidence="11 12">
    <name type="scientific">Penicillium capsulatum</name>
    <dbReference type="NCBI Taxonomy" id="69766"/>
    <lineage>
        <taxon>Eukaryota</taxon>
        <taxon>Fungi</taxon>
        <taxon>Dikarya</taxon>
        <taxon>Ascomycota</taxon>
        <taxon>Pezizomycotina</taxon>
        <taxon>Eurotiomycetes</taxon>
        <taxon>Eurotiomycetidae</taxon>
        <taxon>Eurotiales</taxon>
        <taxon>Aspergillaceae</taxon>
        <taxon>Penicillium</taxon>
    </lineage>
</organism>
<feature type="region of interest" description="Disordered" evidence="9">
    <location>
        <begin position="314"/>
        <end position="333"/>
    </location>
</feature>
<dbReference type="CDD" id="cd03672">
    <property type="entry name" value="NUDIX_Dcp2p_Nudt20"/>
    <property type="match status" value="1"/>
</dbReference>
<feature type="compositionally biased region" description="Polar residues" evidence="9">
    <location>
        <begin position="783"/>
        <end position="797"/>
    </location>
</feature>
<dbReference type="Gene3D" id="3.90.79.10">
    <property type="entry name" value="Nucleoside Triphosphate Pyrophosphohydrolase"/>
    <property type="match status" value="1"/>
</dbReference>
<dbReference type="Pfam" id="PF05026">
    <property type="entry name" value="DCP2"/>
    <property type="match status" value="1"/>
</dbReference>
<dbReference type="Pfam" id="PF00293">
    <property type="entry name" value="NUDIX"/>
    <property type="match status" value="1"/>
</dbReference>
<dbReference type="InterPro" id="IPR000086">
    <property type="entry name" value="NUDIX_hydrolase_dom"/>
</dbReference>
<dbReference type="FunFam" id="3.90.79.10:FF:000003">
    <property type="entry name" value="M7GpppN-mRNA hydrolase isoform 2"/>
    <property type="match status" value="1"/>
</dbReference>
<evidence type="ECO:0000256" key="4">
    <source>
        <dbReference type="ARBA" id="ARBA00022490"/>
    </source>
</evidence>
<dbReference type="PANTHER" id="PTHR23114">
    <property type="entry name" value="M7GPPPN-MRNA HYDROLASE"/>
    <property type="match status" value="1"/>
</dbReference>
<evidence type="ECO:0000256" key="3">
    <source>
        <dbReference type="ARBA" id="ARBA00005279"/>
    </source>
</evidence>
<dbReference type="SUPFAM" id="SSF140586">
    <property type="entry name" value="Dcp2 domain-like"/>
    <property type="match status" value="1"/>
</dbReference>
<dbReference type="GO" id="GO:0030145">
    <property type="term" value="F:manganese ion binding"/>
    <property type="evidence" value="ECO:0007669"/>
    <property type="project" value="InterPro"/>
</dbReference>
<dbReference type="AlphaFoldDB" id="A0A9W9LFE2"/>
<evidence type="ECO:0000256" key="9">
    <source>
        <dbReference type="SAM" id="MobiDB-lite"/>
    </source>
</evidence>
<dbReference type="SMART" id="SM01125">
    <property type="entry name" value="DCP2"/>
    <property type="match status" value="1"/>
</dbReference>
<comment type="cofactor">
    <cofactor evidence="1">
        <name>Mn(2+)</name>
        <dbReference type="ChEBI" id="CHEBI:29035"/>
    </cofactor>
</comment>
<dbReference type="FunFam" id="1.10.10.1050:FF:000003">
    <property type="entry name" value="Decapping enzyme Dcp2, putative"/>
    <property type="match status" value="1"/>
</dbReference>
<sequence>MTETKMQLEDWLDDLCVRFIINLPREELESVERICFQVEEAQWFYEDFIRPLDPALPSLSLKAFALRIFQHCPLMSQWSHYHHMTAFSEFLAYKTRVPVRGAILLNEDMDEVVLVKGWKKGANWSFPRGKINKDEKDLDCAIREVYEETGFDVREANLVQDEETVKHIEITMREQHMRLYVFRGVPRDTHFEPRTRKEISKIEWYKLSELPTLNKKKQYDEGLAVANANKFYMVAPFLHPLKKWIAQQKRLNAKNQPGVKVSQAEGYASMDENGLANGNVAPDLAVPSDLPEVTSVQDSSSHIKQLLKIGEPASTQVPLPSSAPAQPAGSEQSKSNALLALLRSGSQEATPQILQARSQPMAPPAVHSGMPQGLQSQAPHLGPNFFPGFPQQHQHLAPSNFVQQTSAHIQNGLPRSALHPSMGANQRSPFSSAGPPELSASPMPVPPMPVQNDHSRSNVSAPAPPRYVGAPFQQTGDPQFSQSAQPTQAQGAAAPPASKLPPPKLNSHSLALLNFFKDDAASSPKKSPAASLAVPPRGPQPTRKTSQHQDSLLNLFKAQSANKEPQPIELSGHSVPSGPSSEMHILQRPPQNAPVSVGPGKHSSKPGVGVARTSATVSGPMDLPQFGTNGKKTPKKTPNESGRRNISNPREREQTKNQPPSSPITILPRPQAAKGDRSMAGRSVQAEQTPLSARPQVYHPHTPEPVKPFQPQILRRSEKTGSENLLAGGSHVSNGDRKPSLSGLQTPAAERAPQSNFDRRPSQTNAQKEALLSLFGKAPASPTPGSVTQLDSRATNPNQPPATASGIVSPVSSFQFPSSGESISRRPTPSEVGSHRVASPNNKAFLLGYLQGVVKGNK</sequence>
<keyword evidence="7" id="KW-0694">RNA-binding</keyword>
<reference evidence="11" key="2">
    <citation type="journal article" date="2023" name="IMA Fungus">
        <title>Comparative genomic study of the Penicillium genus elucidates a diverse pangenome and 15 lateral gene transfer events.</title>
        <authorList>
            <person name="Petersen C."/>
            <person name="Sorensen T."/>
            <person name="Nielsen M.R."/>
            <person name="Sondergaard T.E."/>
            <person name="Sorensen J.L."/>
            <person name="Fitzpatrick D.A."/>
            <person name="Frisvad J.C."/>
            <person name="Nielsen K.L."/>
        </authorList>
    </citation>
    <scope>NUCLEOTIDE SEQUENCE</scope>
    <source>
        <strain evidence="11">IBT 21917</strain>
    </source>
</reference>
<protein>
    <recommendedName>
        <fullName evidence="10">Nudix hydrolase domain-containing protein</fullName>
    </recommendedName>
</protein>
<feature type="compositionally biased region" description="Basic and acidic residues" evidence="9">
    <location>
        <begin position="637"/>
        <end position="655"/>
    </location>
</feature>
<dbReference type="InterPro" id="IPR007722">
    <property type="entry name" value="DCP2_BoxA"/>
</dbReference>
<dbReference type="PANTHER" id="PTHR23114:SF17">
    <property type="entry name" value="M7GPPPN-MRNA HYDROLASE"/>
    <property type="match status" value="1"/>
</dbReference>
<feature type="compositionally biased region" description="Low complexity" evidence="9">
    <location>
        <begin position="808"/>
        <end position="819"/>
    </location>
</feature>
<keyword evidence="5" id="KW-0479">Metal-binding</keyword>
<feature type="region of interest" description="Disordered" evidence="9">
    <location>
        <begin position="348"/>
        <end position="393"/>
    </location>
</feature>
<evidence type="ECO:0000256" key="1">
    <source>
        <dbReference type="ARBA" id="ARBA00001936"/>
    </source>
</evidence>
<dbReference type="GO" id="GO:0000184">
    <property type="term" value="P:nuclear-transcribed mRNA catabolic process, nonsense-mediated decay"/>
    <property type="evidence" value="ECO:0007669"/>
    <property type="project" value="InterPro"/>
</dbReference>
<feature type="compositionally biased region" description="Low complexity" evidence="9">
    <location>
        <begin position="521"/>
        <end position="531"/>
    </location>
</feature>
<dbReference type="PROSITE" id="PS00893">
    <property type="entry name" value="NUDIX_BOX"/>
    <property type="match status" value="1"/>
</dbReference>
<dbReference type="Gene3D" id="1.10.10.1050">
    <property type="entry name" value="Dcp2, box A domain"/>
    <property type="match status" value="1"/>
</dbReference>
<dbReference type="GO" id="GO:0000932">
    <property type="term" value="C:P-body"/>
    <property type="evidence" value="ECO:0007669"/>
    <property type="project" value="TreeGrafter"/>
</dbReference>
<comment type="caution">
    <text evidence="11">The sequence shown here is derived from an EMBL/GenBank/DDBJ whole genome shotgun (WGS) entry which is preliminary data.</text>
</comment>
<feature type="compositionally biased region" description="Polar residues" evidence="9">
    <location>
        <begin position="542"/>
        <end position="563"/>
    </location>
</feature>
<evidence type="ECO:0000256" key="6">
    <source>
        <dbReference type="ARBA" id="ARBA00022801"/>
    </source>
</evidence>
<feature type="compositionally biased region" description="Polar residues" evidence="9">
    <location>
        <begin position="348"/>
        <end position="358"/>
    </location>
</feature>
<name>A0A9W9LFE2_9EURO</name>
<dbReference type="GO" id="GO:0003723">
    <property type="term" value="F:RNA binding"/>
    <property type="evidence" value="ECO:0007669"/>
    <property type="project" value="UniProtKB-KW"/>
</dbReference>
<dbReference type="InterPro" id="IPR044099">
    <property type="entry name" value="Dcp2_NUDIX"/>
</dbReference>
<dbReference type="PROSITE" id="PS51462">
    <property type="entry name" value="NUDIX"/>
    <property type="match status" value="1"/>
</dbReference>
<evidence type="ECO:0000256" key="5">
    <source>
        <dbReference type="ARBA" id="ARBA00022723"/>
    </source>
</evidence>
<feature type="compositionally biased region" description="Low complexity" evidence="9">
    <location>
        <begin position="481"/>
        <end position="497"/>
    </location>
</feature>
<feature type="domain" description="Nudix hydrolase" evidence="10">
    <location>
        <begin position="95"/>
        <end position="227"/>
    </location>
</feature>
<proteinExistence type="inferred from homology"/>
<dbReference type="InterPro" id="IPR015797">
    <property type="entry name" value="NUDIX_hydrolase-like_dom_sf"/>
</dbReference>
<dbReference type="GO" id="GO:0000290">
    <property type="term" value="P:deadenylation-dependent decapping of nuclear-transcribed mRNA"/>
    <property type="evidence" value="ECO:0007669"/>
    <property type="project" value="InterPro"/>
</dbReference>
<feature type="region of interest" description="Disordered" evidence="9">
    <location>
        <begin position="520"/>
        <end position="841"/>
    </location>
</feature>
<dbReference type="SUPFAM" id="SSF55811">
    <property type="entry name" value="Nudix"/>
    <property type="match status" value="1"/>
</dbReference>
<dbReference type="OrthoDB" id="18996at2759"/>
<keyword evidence="4" id="KW-0963">Cytoplasm</keyword>
<evidence type="ECO:0000313" key="11">
    <source>
        <dbReference type="EMBL" id="KAJ5152302.1"/>
    </source>
</evidence>
<keyword evidence="12" id="KW-1185">Reference proteome</keyword>
<gene>
    <name evidence="11" type="ORF">N7492_010597</name>
</gene>
<evidence type="ECO:0000256" key="2">
    <source>
        <dbReference type="ARBA" id="ARBA00004496"/>
    </source>
</evidence>
<keyword evidence="6" id="KW-0378">Hydrolase</keyword>
<dbReference type="EMBL" id="JAPQKO010000008">
    <property type="protein sequence ID" value="KAJ5152302.1"/>
    <property type="molecule type" value="Genomic_DNA"/>
</dbReference>
<evidence type="ECO:0000313" key="12">
    <source>
        <dbReference type="Proteomes" id="UP001146351"/>
    </source>
</evidence>
<dbReference type="InterPro" id="IPR036189">
    <property type="entry name" value="DCP2_BoxA_sf"/>
</dbReference>